<dbReference type="AlphaFoldDB" id="A0A175Y3G5"/>
<evidence type="ECO:0000313" key="3">
    <source>
        <dbReference type="Proteomes" id="UP000078460"/>
    </source>
</evidence>
<sequence>MPSQRLCRPRRLVGGQPMTLILRGTADTIPADVLAAHIRAARSGQQRLVIVDEGSQLVRRHIDYDRDRLIDAGHANWDIFADHIERLELAEASEAILHQDDVPERVFNAASIVLAEILWYLASEPGAGLREISAEVRALTYAGLAEHVRLDLDDPEDTRFGWMTLTLLQECAGRFAGRPSTMPPVSICRWFAGDARTILFIAAGAGVDNGACRSVAAAIARITEIERGGGRRAALLAYDDGDLRGTSDADLQPAANRSTANAAASGWADAAGGAQ</sequence>
<dbReference type="InterPro" id="IPR019476">
    <property type="entry name" value="T4SS_TraD_DNA-bd"/>
</dbReference>
<gene>
    <name evidence="2" type="ORF">AVM11_18630</name>
</gene>
<dbReference type="EMBL" id="LQCK02000031">
    <property type="protein sequence ID" value="KZB94520.1"/>
    <property type="molecule type" value="Genomic_DNA"/>
</dbReference>
<name>A0A175Y3G5_9SPHN</name>
<dbReference type="STRING" id="621456.BJP26_14300"/>
<dbReference type="OrthoDB" id="7544870at2"/>
<dbReference type="Pfam" id="PF10412">
    <property type="entry name" value="TrwB_AAD_bind"/>
    <property type="match status" value="1"/>
</dbReference>
<accession>A0A175Y3G5</accession>
<evidence type="ECO:0000313" key="2">
    <source>
        <dbReference type="EMBL" id="KZB94520.1"/>
    </source>
</evidence>
<dbReference type="KEGG" id="smy:BJP26_14300"/>
<dbReference type="Proteomes" id="UP000078460">
    <property type="component" value="Unassembled WGS sequence"/>
</dbReference>
<comment type="caution">
    <text evidence="2">The sequence shown here is derived from an EMBL/GenBank/DDBJ whole genome shotgun (WGS) entry which is preliminary data.</text>
</comment>
<organism evidence="2 3">
    <name type="scientific">Sphingomonas melonis TY</name>
    <dbReference type="NCBI Taxonomy" id="621456"/>
    <lineage>
        <taxon>Bacteria</taxon>
        <taxon>Pseudomonadati</taxon>
        <taxon>Pseudomonadota</taxon>
        <taxon>Alphaproteobacteria</taxon>
        <taxon>Sphingomonadales</taxon>
        <taxon>Sphingomonadaceae</taxon>
        <taxon>Sphingomonas</taxon>
    </lineage>
</organism>
<protein>
    <recommendedName>
        <fullName evidence="1">Type IV secretion system coupling protein TraD DNA-binding domain-containing protein</fullName>
    </recommendedName>
</protein>
<feature type="domain" description="Type IV secretion system coupling protein TraD DNA-binding" evidence="1">
    <location>
        <begin position="21"/>
        <end position="126"/>
    </location>
</feature>
<evidence type="ECO:0000259" key="1">
    <source>
        <dbReference type="Pfam" id="PF10412"/>
    </source>
</evidence>
<keyword evidence="3" id="KW-1185">Reference proteome</keyword>
<reference evidence="2" key="1">
    <citation type="submission" date="2016-03" db="EMBL/GenBank/DDBJ databases">
        <title>Sphingomonas melonis TY, whole genome shotgun sequencing.</title>
        <authorList>
            <person name="Wang H."/>
            <person name="Zhu P."/>
        </authorList>
    </citation>
    <scope>NUCLEOTIDE SEQUENCE [LARGE SCALE GENOMIC DNA]</scope>
    <source>
        <strain evidence="2">TY</strain>
    </source>
</reference>
<proteinExistence type="predicted"/>